<dbReference type="GO" id="GO:0032259">
    <property type="term" value="P:methylation"/>
    <property type="evidence" value="ECO:0007669"/>
    <property type="project" value="UniProtKB-KW"/>
</dbReference>
<evidence type="ECO:0000256" key="6">
    <source>
        <dbReference type="ARBA" id="ARBA00047942"/>
    </source>
</evidence>
<evidence type="ECO:0000256" key="2">
    <source>
        <dbReference type="ARBA" id="ARBA00011900"/>
    </source>
</evidence>
<reference evidence="9" key="1">
    <citation type="journal article" date="2020" name="MBio">
        <title>Horizontal gene transfer to a defensive symbiont with a reduced genome amongst a multipartite beetle microbiome.</title>
        <authorList>
            <person name="Waterworth S.C."/>
            <person name="Florez L.V."/>
            <person name="Rees E.R."/>
            <person name="Hertweck C."/>
            <person name="Kaltenpoth M."/>
            <person name="Kwan J.C."/>
        </authorList>
    </citation>
    <scope>NUCLEOTIDE SEQUENCE [LARGE SCALE GENOMIC DNA]</scope>
</reference>
<keyword evidence="5" id="KW-0949">S-adenosyl-L-methionine</keyword>
<comment type="similarity">
    <text evidence="1">Belongs to the N(4)/N(6)-methyltransferase family.</text>
</comment>
<evidence type="ECO:0000313" key="9">
    <source>
        <dbReference type="Proteomes" id="UP000490535"/>
    </source>
</evidence>
<dbReference type="Gene3D" id="3.40.50.150">
    <property type="entry name" value="Vaccinia Virus protein VP39"/>
    <property type="match status" value="1"/>
</dbReference>
<dbReference type="InterPro" id="IPR002295">
    <property type="entry name" value="N4/N6-MTase_EcoPI_Mod-like"/>
</dbReference>
<dbReference type="AlphaFoldDB" id="A0A833PEP1"/>
<protein>
    <recommendedName>
        <fullName evidence="2">site-specific DNA-methyltransferase (adenine-specific)</fullName>
        <ecNumber evidence="2">2.1.1.72</ecNumber>
    </recommendedName>
</protein>
<comment type="catalytic activity">
    <reaction evidence="6">
        <text>a 2'-deoxyadenosine in DNA + S-adenosyl-L-methionine = an N(6)-methyl-2'-deoxyadenosine in DNA + S-adenosyl-L-homocysteine + H(+)</text>
        <dbReference type="Rhea" id="RHEA:15197"/>
        <dbReference type="Rhea" id="RHEA-COMP:12418"/>
        <dbReference type="Rhea" id="RHEA-COMP:12419"/>
        <dbReference type="ChEBI" id="CHEBI:15378"/>
        <dbReference type="ChEBI" id="CHEBI:57856"/>
        <dbReference type="ChEBI" id="CHEBI:59789"/>
        <dbReference type="ChEBI" id="CHEBI:90615"/>
        <dbReference type="ChEBI" id="CHEBI:90616"/>
        <dbReference type="EC" id="2.1.1.72"/>
    </reaction>
</comment>
<name>A0A833PEP1_ACIBZ</name>
<comment type="caution">
    <text evidence="8">The sequence shown here is derived from an EMBL/GenBank/DDBJ whole genome shotgun (WGS) entry which is preliminary data.</text>
</comment>
<dbReference type="PROSITE" id="PS00092">
    <property type="entry name" value="N6_MTASE"/>
    <property type="match status" value="1"/>
</dbReference>
<dbReference type="SUPFAM" id="SSF53335">
    <property type="entry name" value="S-adenosyl-L-methionine-dependent methyltransferases"/>
    <property type="match status" value="1"/>
</dbReference>
<dbReference type="PRINTS" id="PR00506">
    <property type="entry name" value="D21N6MTFRASE"/>
</dbReference>
<keyword evidence="3" id="KW-0489">Methyltransferase</keyword>
<evidence type="ECO:0000256" key="5">
    <source>
        <dbReference type="ARBA" id="ARBA00022691"/>
    </source>
</evidence>
<dbReference type="EC" id="2.1.1.72" evidence="2"/>
<feature type="domain" description="DNA methylase N-4/N-6" evidence="7">
    <location>
        <begin position="116"/>
        <end position="453"/>
    </location>
</feature>
<keyword evidence="4" id="KW-0808">Transferase</keyword>
<dbReference type="GO" id="GO:0008170">
    <property type="term" value="F:N-methyltransferase activity"/>
    <property type="evidence" value="ECO:0007669"/>
    <property type="project" value="InterPro"/>
</dbReference>
<evidence type="ECO:0000256" key="4">
    <source>
        <dbReference type="ARBA" id="ARBA00022679"/>
    </source>
</evidence>
<dbReference type="PIRSF" id="PIRSF015855">
    <property type="entry name" value="TypeIII_Mtase_mKpnI"/>
    <property type="match status" value="1"/>
</dbReference>
<dbReference type="Pfam" id="PF01555">
    <property type="entry name" value="N6_N4_Mtase"/>
    <property type="match status" value="1"/>
</dbReference>
<evidence type="ECO:0000256" key="3">
    <source>
        <dbReference type="ARBA" id="ARBA00022603"/>
    </source>
</evidence>
<dbReference type="EMBL" id="WNDP01000065">
    <property type="protein sequence ID" value="KAF1024312.1"/>
    <property type="molecule type" value="Genomic_DNA"/>
</dbReference>
<evidence type="ECO:0000256" key="1">
    <source>
        <dbReference type="ARBA" id="ARBA00006594"/>
    </source>
</evidence>
<dbReference type="InterPro" id="IPR002941">
    <property type="entry name" value="DNA_methylase_N4/N6"/>
</dbReference>
<sequence>MQKISLEENQSENLVQQNIEHLKQIFPEVFSEGKVNFDTLRQLLGDQQVLDEGEEKYGLNWHGKKKARQAALTPSLGTLLPCPEESVDWDNTQNLFIEGDNLEVLKLLQKSYTNKVKMIYIDPPYNTGSEFIYPDNFQENLDTYLLYTGQKDEEGNSLTSAKEKAGRKHSNWLNMMYSRLLLARSLLKDDGVLVISIDENEHVNLVKIAQEIFGEENYCGEIVWKNSSKNDQDYISIQHEYFVFFTKNKSVNKGEWLEKKEGIDEIYKAFEKFKNEHGNDWKAIHQAALDWYKTFPDSNPIIDSKHYSWMDEKGVYFPDNISGPNVGQYVYEVEHPVTKKNVKKPSRGWFCPKSTMDELIASGGVHFGIDETTVPCLKTYLKNTEMKSLTSLRFKDGRVASKRLRALFGENIFTNPKDEELLIDFFKALNIKENDVVLDFFAGSGTTGHAVMLHNVLNAHRVKYILVQLPESLEAMAKTATGLSKKIILNSIKYLNERSLSLNICEITKLRLKLVKEKLEETDVDQSLDLGFKVFKLAQSNIQPWNPDPTDLEATLLASENHLIEGRTEQDILYELLLKRGIDLATPIAERKVAEKTVYSIGYGATFACLDEHIQAGDIESMAQLIIDWYQELAPGNKPHIFFRDSAFENDVVKTNLAAILQQNGLDHVRSL</sequence>
<dbReference type="Proteomes" id="UP000490535">
    <property type="component" value="Unassembled WGS sequence"/>
</dbReference>
<proteinExistence type="inferred from homology"/>
<organism evidence="8 9">
    <name type="scientific">Acinetobacter bereziniae</name>
    <name type="common">Acinetobacter genomosp. 10</name>
    <dbReference type="NCBI Taxonomy" id="106648"/>
    <lineage>
        <taxon>Bacteria</taxon>
        <taxon>Pseudomonadati</taxon>
        <taxon>Pseudomonadota</taxon>
        <taxon>Gammaproteobacteria</taxon>
        <taxon>Moraxellales</taxon>
        <taxon>Moraxellaceae</taxon>
        <taxon>Acinetobacter</taxon>
    </lineage>
</organism>
<accession>A0A833PEP1</accession>
<dbReference type="InterPro" id="IPR002052">
    <property type="entry name" value="DNA_methylase_N6_adenine_CS"/>
</dbReference>
<evidence type="ECO:0000313" key="8">
    <source>
        <dbReference type="EMBL" id="KAF1024312.1"/>
    </source>
</evidence>
<gene>
    <name evidence="8" type="ORF">GAK29_02657</name>
</gene>
<dbReference type="InterPro" id="IPR029063">
    <property type="entry name" value="SAM-dependent_MTases_sf"/>
</dbReference>
<dbReference type="GO" id="GO:0009007">
    <property type="term" value="F:site-specific DNA-methyltransferase (adenine-specific) activity"/>
    <property type="evidence" value="ECO:0007669"/>
    <property type="project" value="UniProtKB-EC"/>
</dbReference>
<evidence type="ECO:0000259" key="7">
    <source>
        <dbReference type="Pfam" id="PF01555"/>
    </source>
</evidence>
<dbReference type="GO" id="GO:0003677">
    <property type="term" value="F:DNA binding"/>
    <property type="evidence" value="ECO:0007669"/>
    <property type="project" value="InterPro"/>
</dbReference>